<organism evidence="1 2">
    <name type="scientific">Tanacetum coccineum</name>
    <dbReference type="NCBI Taxonomy" id="301880"/>
    <lineage>
        <taxon>Eukaryota</taxon>
        <taxon>Viridiplantae</taxon>
        <taxon>Streptophyta</taxon>
        <taxon>Embryophyta</taxon>
        <taxon>Tracheophyta</taxon>
        <taxon>Spermatophyta</taxon>
        <taxon>Magnoliopsida</taxon>
        <taxon>eudicotyledons</taxon>
        <taxon>Gunneridae</taxon>
        <taxon>Pentapetalae</taxon>
        <taxon>asterids</taxon>
        <taxon>campanulids</taxon>
        <taxon>Asterales</taxon>
        <taxon>Asteraceae</taxon>
        <taxon>Asteroideae</taxon>
        <taxon>Anthemideae</taxon>
        <taxon>Anthemidinae</taxon>
        <taxon>Tanacetum</taxon>
    </lineage>
</organism>
<name>A0ABQ4ZCX2_9ASTR</name>
<dbReference type="EMBL" id="BQNB010011163">
    <property type="protein sequence ID" value="GJS87007.1"/>
    <property type="molecule type" value="Genomic_DNA"/>
</dbReference>
<protein>
    <recommendedName>
        <fullName evidence="3">C3H1-type domain-containing protein</fullName>
    </recommendedName>
</protein>
<evidence type="ECO:0000313" key="2">
    <source>
        <dbReference type="Proteomes" id="UP001151760"/>
    </source>
</evidence>
<comment type="caution">
    <text evidence="1">The sequence shown here is derived from an EMBL/GenBank/DDBJ whole genome shotgun (WGS) entry which is preliminary data.</text>
</comment>
<keyword evidence="2" id="KW-1185">Reference proteome</keyword>
<reference evidence="1" key="1">
    <citation type="journal article" date="2022" name="Int. J. Mol. Sci.">
        <title>Draft Genome of Tanacetum Coccineum: Genomic Comparison of Closely Related Tanacetum-Family Plants.</title>
        <authorList>
            <person name="Yamashiro T."/>
            <person name="Shiraishi A."/>
            <person name="Nakayama K."/>
            <person name="Satake H."/>
        </authorList>
    </citation>
    <scope>NUCLEOTIDE SEQUENCE</scope>
</reference>
<proteinExistence type="predicted"/>
<dbReference type="Proteomes" id="UP001151760">
    <property type="component" value="Unassembled WGS sequence"/>
</dbReference>
<sequence>MEKDEVSRFDVQSYNNLNRCSRANELKGVSISNILHKTTGFSDPLKSKGLRKAEANGRNEKRIVAILKTLKLKSLRAFRKRSKRLCFFAVDAWKYGQETRQVVAFKEFKGGYVAFGIDLTVAKNLRKRNTLKTSCLDFEKVKLMWRSSSLSLISSRKNDVYVGLKNIIPLVESLVLVARKGMNRLWHSRLGIVQLPKNINKWLKAIWICMKIEEKDCQENLLNCPHGTYLECLVERFKQEKKYCLVVMMTAQQFSGCFSWLKDETFDMLHDYDLWVWKQTKVSYKLKDISCCARRKYVQKSVIVSEEQALPDELKQEDEGVYYQRTKRLVDKGTDQKKVRIMMKYLHQLPGMTQSDLFGNCIFNGRYCLSDGCQKVHFCMANITEEYMSNSSGFEDPVYSTNKERVFMVKDYEVLCKGIKDEFHG</sequence>
<accession>A0ABQ4ZCX2</accession>
<evidence type="ECO:0000313" key="1">
    <source>
        <dbReference type="EMBL" id="GJS87007.1"/>
    </source>
</evidence>
<gene>
    <name evidence="1" type="ORF">Tco_0769643</name>
</gene>
<evidence type="ECO:0008006" key="3">
    <source>
        <dbReference type="Google" id="ProtNLM"/>
    </source>
</evidence>
<reference evidence="1" key="2">
    <citation type="submission" date="2022-01" db="EMBL/GenBank/DDBJ databases">
        <authorList>
            <person name="Yamashiro T."/>
            <person name="Shiraishi A."/>
            <person name="Satake H."/>
            <person name="Nakayama K."/>
        </authorList>
    </citation>
    <scope>NUCLEOTIDE SEQUENCE</scope>
</reference>